<name>A0A9P3LJF6_9APHY</name>
<organism evidence="1 2">
    <name type="scientific">Phanerochaete sordida</name>
    <dbReference type="NCBI Taxonomy" id="48140"/>
    <lineage>
        <taxon>Eukaryota</taxon>
        <taxon>Fungi</taxon>
        <taxon>Dikarya</taxon>
        <taxon>Basidiomycota</taxon>
        <taxon>Agaricomycotina</taxon>
        <taxon>Agaricomycetes</taxon>
        <taxon>Polyporales</taxon>
        <taxon>Phanerochaetaceae</taxon>
        <taxon>Phanerochaete</taxon>
    </lineage>
</organism>
<protein>
    <submittedName>
        <fullName evidence="1">Uncharacterized protein</fullName>
    </submittedName>
</protein>
<dbReference type="EMBL" id="BPQB01000062">
    <property type="protein sequence ID" value="GJE96624.1"/>
    <property type="molecule type" value="Genomic_DNA"/>
</dbReference>
<evidence type="ECO:0000313" key="2">
    <source>
        <dbReference type="Proteomes" id="UP000703269"/>
    </source>
</evidence>
<dbReference type="AlphaFoldDB" id="A0A9P3LJF6"/>
<sequence length="72" mass="8083">MQGDARHHCGVDGCTKSKAKCQAHWIICTGIDNDQLKHIPTRVQVDDKCGMRMGNGEKCPMKHNRYKGLICD</sequence>
<evidence type="ECO:0000313" key="1">
    <source>
        <dbReference type="EMBL" id="GJE96624.1"/>
    </source>
</evidence>
<comment type="caution">
    <text evidence="1">The sequence shown here is derived from an EMBL/GenBank/DDBJ whole genome shotgun (WGS) entry which is preliminary data.</text>
</comment>
<reference evidence="1 2" key="1">
    <citation type="submission" date="2021-08" db="EMBL/GenBank/DDBJ databases">
        <title>Draft Genome Sequence of Phanerochaete sordida strain YK-624.</title>
        <authorList>
            <person name="Mori T."/>
            <person name="Dohra H."/>
            <person name="Suzuki T."/>
            <person name="Kawagishi H."/>
            <person name="Hirai H."/>
        </authorList>
    </citation>
    <scope>NUCLEOTIDE SEQUENCE [LARGE SCALE GENOMIC DNA]</scope>
    <source>
        <strain evidence="1 2">YK-624</strain>
    </source>
</reference>
<keyword evidence="2" id="KW-1185">Reference proteome</keyword>
<gene>
    <name evidence="1" type="ORF">PsYK624_128240</name>
</gene>
<accession>A0A9P3LJF6</accession>
<dbReference type="Proteomes" id="UP000703269">
    <property type="component" value="Unassembled WGS sequence"/>
</dbReference>
<proteinExistence type="predicted"/>